<keyword evidence="1" id="KW-1133">Transmembrane helix</keyword>
<dbReference type="EMBL" id="CP031305">
    <property type="protein sequence ID" value="QCC55355.1"/>
    <property type="molecule type" value="Genomic_DNA"/>
</dbReference>
<name>A0A4D6HPH8_9EURY</name>
<keyword evidence="1" id="KW-0472">Membrane</keyword>
<dbReference type="Proteomes" id="UP000296822">
    <property type="component" value="Chromosome"/>
</dbReference>
<gene>
    <name evidence="2" type="ORF">DV706_13305</name>
</gene>
<feature type="transmembrane region" description="Helical" evidence="1">
    <location>
        <begin position="141"/>
        <end position="171"/>
    </location>
</feature>
<dbReference type="KEGG" id="nbg:DV706_13305"/>
<evidence type="ECO:0000256" key="1">
    <source>
        <dbReference type="SAM" id="Phobius"/>
    </source>
</evidence>
<dbReference type="AlphaFoldDB" id="A0A4D6HPH8"/>
<feature type="transmembrane region" description="Helical" evidence="1">
    <location>
        <begin position="86"/>
        <end position="105"/>
    </location>
</feature>
<evidence type="ECO:0000313" key="3">
    <source>
        <dbReference type="Proteomes" id="UP000296822"/>
    </source>
</evidence>
<sequence length="177" mass="20389">MARFFTRAFDARDRAIRRLIRNMDYTEARESYDGQERTVHEAEDRLVFHFRTTFSEYIFRRIGRLLVIAILLGSAVHWLIRPVPLQTYGILLNLQGSVIIATNSWHGRYLIAQRTDNSEPGSDEMDIQAERTMRTMAGLTAFLAGFTVQLFVVSTEFALLFTAVILLSGILNLKDWL</sequence>
<organism evidence="2 3">
    <name type="scientific">Natronorubrum bangense</name>
    <dbReference type="NCBI Taxonomy" id="61858"/>
    <lineage>
        <taxon>Archaea</taxon>
        <taxon>Methanobacteriati</taxon>
        <taxon>Methanobacteriota</taxon>
        <taxon>Stenosarchaea group</taxon>
        <taxon>Halobacteria</taxon>
        <taxon>Halobacteriales</taxon>
        <taxon>Natrialbaceae</taxon>
        <taxon>Natronorubrum</taxon>
    </lineage>
</organism>
<accession>A0A4D6HPH8</accession>
<evidence type="ECO:0000313" key="2">
    <source>
        <dbReference type="EMBL" id="QCC55355.1"/>
    </source>
</evidence>
<proteinExistence type="predicted"/>
<feature type="transmembrane region" description="Helical" evidence="1">
    <location>
        <begin position="62"/>
        <end position="80"/>
    </location>
</feature>
<keyword evidence="1" id="KW-0812">Transmembrane</keyword>
<protein>
    <submittedName>
        <fullName evidence="2">Uncharacterized protein</fullName>
    </submittedName>
</protein>
<reference evidence="2 3" key="1">
    <citation type="journal article" date="2019" name="Nat. Commun.">
        <title>A new type of DNA phosphorothioation-based antiviral system in archaea.</title>
        <authorList>
            <person name="Xiong L."/>
            <person name="Liu S."/>
            <person name="Chen S."/>
            <person name="Xiao Y."/>
            <person name="Zhu B."/>
            <person name="Gao Y."/>
            <person name="Zhang Y."/>
            <person name="Chen B."/>
            <person name="Luo J."/>
            <person name="Deng Z."/>
            <person name="Chen X."/>
            <person name="Wang L."/>
            <person name="Chen S."/>
        </authorList>
    </citation>
    <scope>NUCLEOTIDE SEQUENCE [LARGE SCALE GENOMIC DNA]</scope>
    <source>
        <strain evidence="2 3">JCM 10635</strain>
    </source>
</reference>